<keyword evidence="2" id="KW-0238">DNA-binding</keyword>
<keyword evidence="6" id="KW-1185">Reference proteome</keyword>
<reference evidence="6" key="1">
    <citation type="submission" date="2012-06" db="EMBL/GenBank/DDBJ databases">
        <title>Complete sequence of chromosome of Desulfomonile tiedjei DSM 6799.</title>
        <authorList>
            <person name="Lucas S."/>
            <person name="Copeland A."/>
            <person name="Lapidus A."/>
            <person name="Glavina del Rio T."/>
            <person name="Dalin E."/>
            <person name="Tice H."/>
            <person name="Bruce D."/>
            <person name="Goodwin L."/>
            <person name="Pitluck S."/>
            <person name="Peters L."/>
            <person name="Ovchinnikova G."/>
            <person name="Zeytun A."/>
            <person name="Lu M."/>
            <person name="Kyrpides N."/>
            <person name="Mavromatis K."/>
            <person name="Ivanova N."/>
            <person name="Brettin T."/>
            <person name="Detter J.C."/>
            <person name="Han C."/>
            <person name="Larimer F."/>
            <person name="Land M."/>
            <person name="Hauser L."/>
            <person name="Markowitz V."/>
            <person name="Cheng J.-F."/>
            <person name="Hugenholtz P."/>
            <person name="Woyke T."/>
            <person name="Wu D."/>
            <person name="Spring S."/>
            <person name="Schroeder M."/>
            <person name="Brambilla E."/>
            <person name="Klenk H.-P."/>
            <person name="Eisen J.A."/>
        </authorList>
    </citation>
    <scope>NUCLEOTIDE SEQUENCE [LARGE SCALE GENOMIC DNA]</scope>
    <source>
        <strain evidence="6">ATCC 49306 / DSM 6799 / DCB-1</strain>
    </source>
</reference>
<evidence type="ECO:0000259" key="4">
    <source>
        <dbReference type="PROSITE" id="PS50995"/>
    </source>
</evidence>
<evidence type="ECO:0000256" key="1">
    <source>
        <dbReference type="ARBA" id="ARBA00023015"/>
    </source>
</evidence>
<dbReference type="PANTHER" id="PTHR42756:SF1">
    <property type="entry name" value="TRANSCRIPTIONAL REPRESSOR OF EMRAB OPERON"/>
    <property type="match status" value="1"/>
</dbReference>
<dbReference type="eggNOG" id="COG1846">
    <property type="taxonomic scope" value="Bacteria"/>
</dbReference>
<accession>I4CEK6</accession>
<name>I4CEK6_DESTA</name>
<dbReference type="STRING" id="706587.Desti_5410"/>
<dbReference type="GO" id="GO:0003677">
    <property type="term" value="F:DNA binding"/>
    <property type="evidence" value="ECO:0007669"/>
    <property type="project" value="UniProtKB-KW"/>
</dbReference>
<sequence>MAPQKKRDISTNLETFPLDTALEMGKSCTCFNLRKATRRVTSFYDAALKPSGLKVTQMTLLTAIRVLEPVTIKRLAKAIVMDRTTLSRNVSLLHKKGMIDIEPGDDLRTRKLTLTERGHTALVAAFPLWQKAQVEIINELGEDRWASLLEGISDLVAIT</sequence>
<feature type="domain" description="HTH marR-type" evidence="4">
    <location>
        <begin position="26"/>
        <end position="157"/>
    </location>
</feature>
<dbReference type="SUPFAM" id="SSF46785">
    <property type="entry name" value="Winged helix' DNA-binding domain"/>
    <property type="match status" value="1"/>
</dbReference>
<evidence type="ECO:0000313" key="5">
    <source>
        <dbReference type="EMBL" id="AFM27997.1"/>
    </source>
</evidence>
<dbReference type="Pfam" id="PF12802">
    <property type="entry name" value="MarR_2"/>
    <property type="match status" value="1"/>
</dbReference>
<gene>
    <name evidence="5" type="ordered locus">Desti_5410</name>
</gene>
<dbReference type="Proteomes" id="UP000006055">
    <property type="component" value="Chromosome"/>
</dbReference>
<organism evidence="5 6">
    <name type="scientific">Desulfomonile tiedjei (strain ATCC 49306 / DSM 6799 / DCB-1)</name>
    <dbReference type="NCBI Taxonomy" id="706587"/>
    <lineage>
        <taxon>Bacteria</taxon>
        <taxon>Pseudomonadati</taxon>
        <taxon>Thermodesulfobacteriota</taxon>
        <taxon>Desulfomonilia</taxon>
        <taxon>Desulfomonilales</taxon>
        <taxon>Desulfomonilaceae</taxon>
        <taxon>Desulfomonile</taxon>
    </lineage>
</organism>
<keyword evidence="3" id="KW-0804">Transcription</keyword>
<proteinExistence type="predicted"/>
<dbReference type="KEGG" id="dti:Desti_5410"/>
<dbReference type="EMBL" id="CP003360">
    <property type="protein sequence ID" value="AFM27997.1"/>
    <property type="molecule type" value="Genomic_DNA"/>
</dbReference>
<evidence type="ECO:0000256" key="2">
    <source>
        <dbReference type="ARBA" id="ARBA00023125"/>
    </source>
</evidence>
<protein>
    <submittedName>
        <fullName evidence="5">Transcriptional regulator</fullName>
    </submittedName>
</protein>
<dbReference type="AlphaFoldDB" id="I4CEK6"/>
<dbReference type="SMART" id="SM00347">
    <property type="entry name" value="HTH_MARR"/>
    <property type="match status" value="1"/>
</dbReference>
<dbReference type="InterPro" id="IPR036390">
    <property type="entry name" value="WH_DNA-bd_sf"/>
</dbReference>
<evidence type="ECO:0000256" key="3">
    <source>
        <dbReference type="ARBA" id="ARBA00023163"/>
    </source>
</evidence>
<dbReference type="PROSITE" id="PS50995">
    <property type="entry name" value="HTH_MARR_2"/>
    <property type="match status" value="1"/>
</dbReference>
<dbReference type="PANTHER" id="PTHR42756">
    <property type="entry name" value="TRANSCRIPTIONAL REGULATOR, MARR"/>
    <property type="match status" value="1"/>
</dbReference>
<keyword evidence="1" id="KW-0805">Transcription regulation</keyword>
<dbReference type="GO" id="GO:0003700">
    <property type="term" value="F:DNA-binding transcription factor activity"/>
    <property type="evidence" value="ECO:0007669"/>
    <property type="project" value="InterPro"/>
</dbReference>
<dbReference type="RefSeq" id="WP_014813096.1">
    <property type="nucleotide sequence ID" value="NC_018025.1"/>
</dbReference>
<dbReference type="OrthoDB" id="195851at2"/>
<dbReference type="Gene3D" id="1.10.10.10">
    <property type="entry name" value="Winged helix-like DNA-binding domain superfamily/Winged helix DNA-binding domain"/>
    <property type="match status" value="1"/>
</dbReference>
<dbReference type="InterPro" id="IPR036388">
    <property type="entry name" value="WH-like_DNA-bd_sf"/>
</dbReference>
<dbReference type="HOGENOM" id="CLU_083287_35_2_7"/>
<evidence type="ECO:0000313" key="6">
    <source>
        <dbReference type="Proteomes" id="UP000006055"/>
    </source>
</evidence>
<dbReference type="InterPro" id="IPR000835">
    <property type="entry name" value="HTH_MarR-typ"/>
</dbReference>